<evidence type="ECO:0000313" key="6">
    <source>
        <dbReference type="EMBL" id="KFC01056.1"/>
    </source>
</evidence>
<dbReference type="PANTHER" id="PTHR30349:SF41">
    <property type="entry name" value="INTEGRASE_RECOMBINASE PROTEIN MJ0367-RELATED"/>
    <property type="match status" value="1"/>
</dbReference>
<dbReference type="EMBL" id="JMTB01000105">
    <property type="protein sequence ID" value="KFC01056.1"/>
    <property type="molecule type" value="Genomic_DNA"/>
</dbReference>
<evidence type="ECO:0000256" key="4">
    <source>
        <dbReference type="ARBA" id="ARBA00023172"/>
    </source>
</evidence>
<protein>
    <submittedName>
        <fullName evidence="6">Integrase</fullName>
    </submittedName>
</protein>
<reference evidence="7" key="1">
    <citation type="submission" date="2014-05" db="EMBL/GenBank/DDBJ databases">
        <title>ATOL: Assembling a taxonomically balanced genome-scale reconstruction of the evolutionary history of the Enterobacteriaceae.</title>
        <authorList>
            <person name="Plunkett G. III"/>
            <person name="Neeno-Eckwall E.C."/>
            <person name="Glasner J.D."/>
            <person name="Perna N.T."/>
        </authorList>
    </citation>
    <scope>NUCLEOTIDE SEQUENCE [LARGE SCALE GENOMIC DNA]</scope>
    <source>
        <strain evidence="7">ATCC 49490</strain>
    </source>
</reference>
<dbReference type="InterPro" id="IPR002104">
    <property type="entry name" value="Integrase_catalytic"/>
</dbReference>
<dbReference type="InterPro" id="IPR050090">
    <property type="entry name" value="Tyrosine_recombinase_XerCD"/>
</dbReference>
<dbReference type="GO" id="GO:0015074">
    <property type="term" value="P:DNA integration"/>
    <property type="evidence" value="ECO:0007669"/>
    <property type="project" value="UniProtKB-KW"/>
</dbReference>
<dbReference type="Gene3D" id="1.10.443.10">
    <property type="entry name" value="Intergrase catalytic core"/>
    <property type="match status" value="1"/>
</dbReference>
<gene>
    <name evidence="6" type="ORF">GTGU_03573</name>
</gene>
<name>A0A084ZUB1_9ENTR</name>
<comment type="similarity">
    <text evidence="1">Belongs to the 'phage' integrase family.</text>
</comment>
<proteinExistence type="inferred from homology"/>
<keyword evidence="7" id="KW-1185">Reference proteome</keyword>
<dbReference type="GO" id="GO:0006310">
    <property type="term" value="P:DNA recombination"/>
    <property type="evidence" value="ECO:0007669"/>
    <property type="project" value="UniProtKB-KW"/>
</dbReference>
<dbReference type="eggNOG" id="COG0582">
    <property type="taxonomic scope" value="Bacteria"/>
</dbReference>
<feature type="domain" description="Tyr recombinase" evidence="5">
    <location>
        <begin position="264"/>
        <end position="450"/>
    </location>
</feature>
<evidence type="ECO:0000256" key="2">
    <source>
        <dbReference type="ARBA" id="ARBA00022908"/>
    </source>
</evidence>
<organism evidence="6 7">
    <name type="scientific">Trabulsiella guamensis ATCC 49490</name>
    <dbReference type="NCBI Taxonomy" id="1005994"/>
    <lineage>
        <taxon>Bacteria</taxon>
        <taxon>Pseudomonadati</taxon>
        <taxon>Pseudomonadota</taxon>
        <taxon>Gammaproteobacteria</taxon>
        <taxon>Enterobacterales</taxon>
        <taxon>Enterobacteriaceae</taxon>
        <taxon>Trabulsiella</taxon>
    </lineage>
</organism>
<evidence type="ECO:0000259" key="5">
    <source>
        <dbReference type="PROSITE" id="PS51898"/>
    </source>
</evidence>
<accession>A0A084ZUB1</accession>
<dbReference type="GO" id="GO:0003677">
    <property type="term" value="F:DNA binding"/>
    <property type="evidence" value="ECO:0007669"/>
    <property type="project" value="UniProtKB-KW"/>
</dbReference>
<keyword evidence="2" id="KW-0229">DNA integration</keyword>
<keyword evidence="3" id="KW-0238">DNA-binding</keyword>
<dbReference type="Proteomes" id="UP000028630">
    <property type="component" value="Unassembled WGS sequence"/>
</dbReference>
<evidence type="ECO:0000256" key="1">
    <source>
        <dbReference type="ARBA" id="ARBA00008857"/>
    </source>
</evidence>
<dbReference type="InterPro" id="IPR013762">
    <property type="entry name" value="Integrase-like_cat_sf"/>
</dbReference>
<dbReference type="AlphaFoldDB" id="A0A084ZUB1"/>
<dbReference type="InterPro" id="IPR011010">
    <property type="entry name" value="DNA_brk_join_enz"/>
</dbReference>
<dbReference type="SUPFAM" id="SSF56349">
    <property type="entry name" value="DNA breaking-rejoining enzymes"/>
    <property type="match status" value="1"/>
</dbReference>
<sequence length="456" mass="52112">MLVFVIYQVVKHTSVQSILITETEAVKILLTKRIRYTFLRDSIYYLQFCLPDGKMFRRSLGTDSQREANALMIALMPSVIQAKEGTLPPDALSIQLEELSKMRMLQRATRIFPAVSVKPDMVAPTIEPAEERQITLGEAWKQYIQDKGKHWTSSIHSANERYMEVMLAVLGEDKNIQHITKQDIKQVMEVIEGLPKRVVQPYRSMTIEQLINCDDVPDEHLLGTEAIHKHLKIYKSLFKTYLTNDKSILHVSPTDGLTAPPSAVRYGAYTNSEMKRFVSYAIEEAKPEWLKWIILLLAYTGARRGELATLTVSQVCFDDDSNRHFLLIKEGKTDNAVRQVPLHQHLIELGFLEYVRGKGDKLFPEVAGSNMAKIGKVLSDIRDALDIPYRDIHNQRRIVHSFRHSVVTAASGWMNDITHLQQVIGHEKTGTGITRRYLHTFPLSVVCHIIDGLNWR</sequence>
<evidence type="ECO:0000256" key="3">
    <source>
        <dbReference type="ARBA" id="ARBA00023125"/>
    </source>
</evidence>
<dbReference type="PANTHER" id="PTHR30349">
    <property type="entry name" value="PHAGE INTEGRASE-RELATED"/>
    <property type="match status" value="1"/>
</dbReference>
<dbReference type="Pfam" id="PF00589">
    <property type="entry name" value="Phage_integrase"/>
    <property type="match status" value="1"/>
</dbReference>
<comment type="caution">
    <text evidence="6">The sequence shown here is derived from an EMBL/GenBank/DDBJ whole genome shotgun (WGS) entry which is preliminary data.</text>
</comment>
<dbReference type="PROSITE" id="PS51898">
    <property type="entry name" value="TYR_RECOMBINASE"/>
    <property type="match status" value="1"/>
</dbReference>
<evidence type="ECO:0000313" key="7">
    <source>
        <dbReference type="Proteomes" id="UP000028630"/>
    </source>
</evidence>
<keyword evidence="4" id="KW-0233">DNA recombination</keyword>